<sequence>MTRSRIEAFDQTAQALADLADRLRSATPVLQQAVDDYVDQMGAPNGTEWEGDTAASYFATATSDRLSSVAPAITHANELADISARGSDYLLGAREAALEAISQAEADEFTVGEDLSVSDNYAWESREQQAARQAAAVAHRNYIAHLAARLEAANASIAGQLNAGAAEMTALTPAHWREPFATSAQTAPRDPNTTPKREERQGKVLAVDRTFKRDGGADPKPPADDPAADAARRYGQTQRAADQAIVDKAKREGRTHYQTNDAGQPGNMTDEEAAAQQRLKDYAAITDPTGRFGPGYDQQQAAQTRRLAGERLDDYNKSKFVGPLPTDTVTGADARTRAQARLELQHALEQGQAAWHPQPMTTDEATRIIDQMEATDRASVLTRLQQQLQQAGMTPAGAAQVAQGIAHGTIPQEYVDAAAAAGKPFDAGKEGIDKFAESLPTGKHWAPGVAFSAQDIEVLKKLGRHIGYVGNALELGTGLYEVFGEDKSPLEVGAKAAGGFGGAYVGGEFLGTVGAAAGGPPGAFIGVLIGGTAGAFVGEAGVERAIEWLKE</sequence>
<dbReference type="RefSeq" id="WP_085194010.1">
    <property type="nucleotide sequence ID" value="NZ_JAQGFX010000017.1"/>
</dbReference>
<dbReference type="KEGG" id="mxe:MYXE_23990"/>
<dbReference type="Proteomes" id="UP000464624">
    <property type="component" value="Chromosome"/>
</dbReference>
<feature type="compositionally biased region" description="Polar residues" evidence="1">
    <location>
        <begin position="182"/>
        <end position="194"/>
    </location>
</feature>
<dbReference type="EMBL" id="AP022314">
    <property type="protein sequence ID" value="BBU22609.1"/>
    <property type="molecule type" value="Genomic_DNA"/>
</dbReference>
<feature type="compositionally biased region" description="Basic and acidic residues" evidence="1">
    <location>
        <begin position="245"/>
        <end position="255"/>
    </location>
</feature>
<organism evidence="2 3">
    <name type="scientific">Mycobacterium xenopi</name>
    <dbReference type="NCBI Taxonomy" id="1789"/>
    <lineage>
        <taxon>Bacteria</taxon>
        <taxon>Bacillati</taxon>
        <taxon>Actinomycetota</taxon>
        <taxon>Actinomycetes</taxon>
        <taxon>Mycobacteriales</taxon>
        <taxon>Mycobacteriaceae</taxon>
        <taxon>Mycobacterium</taxon>
    </lineage>
</organism>
<evidence type="ECO:0008006" key="4">
    <source>
        <dbReference type="Google" id="ProtNLM"/>
    </source>
</evidence>
<gene>
    <name evidence="2" type="ORF">MYXE_23990</name>
</gene>
<evidence type="ECO:0000313" key="2">
    <source>
        <dbReference type="EMBL" id="BBU22609.1"/>
    </source>
</evidence>
<evidence type="ECO:0000313" key="3">
    <source>
        <dbReference type="Proteomes" id="UP000464624"/>
    </source>
</evidence>
<protein>
    <recommendedName>
        <fullName evidence="4">Transmembrane protein</fullName>
    </recommendedName>
</protein>
<evidence type="ECO:0000256" key="1">
    <source>
        <dbReference type="SAM" id="MobiDB-lite"/>
    </source>
</evidence>
<feature type="compositionally biased region" description="Basic and acidic residues" evidence="1">
    <location>
        <begin position="209"/>
        <end position="223"/>
    </location>
</feature>
<accession>A0AAD1H022</accession>
<feature type="region of interest" description="Disordered" evidence="1">
    <location>
        <begin position="180"/>
        <end position="274"/>
    </location>
</feature>
<proteinExistence type="predicted"/>
<dbReference type="AlphaFoldDB" id="A0AAD1H022"/>
<name>A0AAD1H022_MYCXE</name>
<reference evidence="2 3" key="1">
    <citation type="submission" date="2019-12" db="EMBL/GenBank/DDBJ databases">
        <title>Complete genome sequence of Mycolicibacterium xenopi str. JCM15661T.</title>
        <authorList>
            <person name="Yoshida M."/>
            <person name="Fukano H."/>
            <person name="Asakura T."/>
            <person name="Hoshino Y."/>
        </authorList>
    </citation>
    <scope>NUCLEOTIDE SEQUENCE [LARGE SCALE GENOMIC DNA]</scope>
    <source>
        <strain evidence="2 3">JCM 15661T</strain>
    </source>
</reference>